<evidence type="ECO:0000256" key="1">
    <source>
        <dbReference type="ARBA" id="ARBA00004948"/>
    </source>
</evidence>
<dbReference type="InterPro" id="IPR036206">
    <property type="entry name" value="ThiamineP_synth_sf"/>
</dbReference>
<dbReference type="EC" id="2.5.1.3" evidence="4"/>
<dbReference type="Gene3D" id="3.20.20.70">
    <property type="entry name" value="Aldolase class I"/>
    <property type="match status" value="1"/>
</dbReference>
<comment type="caution">
    <text evidence="4">The sequence shown here is derived from an EMBL/GenBank/DDBJ whole genome shotgun (WGS) entry which is preliminary data.</text>
</comment>
<keyword evidence="4" id="KW-0808">Transferase</keyword>
<dbReference type="SUPFAM" id="SSF51391">
    <property type="entry name" value="Thiamin phosphate synthase"/>
    <property type="match status" value="1"/>
</dbReference>
<dbReference type="GO" id="GO:0004789">
    <property type="term" value="F:thiamine-phosphate diphosphorylase activity"/>
    <property type="evidence" value="ECO:0007669"/>
    <property type="project" value="UniProtKB-EC"/>
</dbReference>
<gene>
    <name evidence="4" type="ORF">J2X19_002771</name>
</gene>
<organism evidence="4 5">
    <name type="scientific">Rhodoferax ferrireducens</name>
    <dbReference type="NCBI Taxonomy" id="192843"/>
    <lineage>
        <taxon>Bacteria</taxon>
        <taxon>Pseudomonadati</taxon>
        <taxon>Pseudomonadota</taxon>
        <taxon>Betaproteobacteria</taxon>
        <taxon>Burkholderiales</taxon>
        <taxon>Comamonadaceae</taxon>
        <taxon>Rhodoferax</taxon>
    </lineage>
</organism>
<dbReference type="PANTHER" id="PTHR20857">
    <property type="entry name" value="THIAMINE-PHOSPHATE PYROPHOSPHORYLASE"/>
    <property type="match status" value="1"/>
</dbReference>
<evidence type="ECO:0000259" key="3">
    <source>
        <dbReference type="Pfam" id="PF02581"/>
    </source>
</evidence>
<name>A0ABU2CA11_9BURK</name>
<dbReference type="PANTHER" id="PTHR20857:SF15">
    <property type="entry name" value="THIAMINE-PHOSPHATE SYNTHASE"/>
    <property type="match status" value="1"/>
</dbReference>
<evidence type="ECO:0000256" key="2">
    <source>
        <dbReference type="ARBA" id="ARBA00022977"/>
    </source>
</evidence>
<keyword evidence="5" id="KW-1185">Reference proteome</keyword>
<accession>A0ABU2CA11</accession>
<dbReference type="EMBL" id="JAVDXT010000002">
    <property type="protein sequence ID" value="MDR7378092.1"/>
    <property type="molecule type" value="Genomic_DNA"/>
</dbReference>
<evidence type="ECO:0000313" key="4">
    <source>
        <dbReference type="EMBL" id="MDR7378092.1"/>
    </source>
</evidence>
<dbReference type="Pfam" id="PF02581">
    <property type="entry name" value="TMP-TENI"/>
    <property type="match status" value="1"/>
</dbReference>
<dbReference type="CDD" id="cd00564">
    <property type="entry name" value="TMP_TenI"/>
    <property type="match status" value="1"/>
</dbReference>
<reference evidence="4 5" key="1">
    <citation type="submission" date="2023-07" db="EMBL/GenBank/DDBJ databases">
        <title>Sorghum-associated microbial communities from plants grown in Nebraska, USA.</title>
        <authorList>
            <person name="Schachtman D."/>
        </authorList>
    </citation>
    <scope>NUCLEOTIDE SEQUENCE [LARGE SCALE GENOMIC DNA]</scope>
    <source>
        <strain evidence="4 5">BE313</strain>
    </source>
</reference>
<dbReference type="InterPro" id="IPR013785">
    <property type="entry name" value="Aldolase_TIM"/>
</dbReference>
<evidence type="ECO:0000313" key="5">
    <source>
        <dbReference type="Proteomes" id="UP001180487"/>
    </source>
</evidence>
<sequence>MPHNILTRYADMALPPTDYALHFSACLQLGFIATDAATIAQAWQAQAARSGNGSDWPDAPEDFGLAPWPRAKAFPACPRQLGLYAVLPDAAWVGRMARAGVPTVQLRFKSADAAAVEREVRAAVAAVQGTPALLFINDHWQAAIDAGAYGVHLGQEDLDLLSANDLDAIRTAGLRLGVSTHGYAEMLRADKVSPSYIALGAVFPTTLKKMATAPQGTARLAAYARLLRDYPLVAIGGIDTERLPAVLASGVGSVAVVRALTAAHDPEHAAAELRGIIHGHLGLE</sequence>
<comment type="pathway">
    <text evidence="1">Cofactor biosynthesis; thiamine diphosphate biosynthesis.</text>
</comment>
<dbReference type="Proteomes" id="UP001180487">
    <property type="component" value="Unassembled WGS sequence"/>
</dbReference>
<keyword evidence="2" id="KW-0784">Thiamine biosynthesis</keyword>
<proteinExistence type="predicted"/>
<dbReference type="NCBIfam" id="NF002904">
    <property type="entry name" value="PRK03512.1"/>
    <property type="match status" value="1"/>
</dbReference>
<dbReference type="InterPro" id="IPR022998">
    <property type="entry name" value="ThiamineP_synth_TenI"/>
</dbReference>
<protein>
    <submittedName>
        <fullName evidence="4">Thiamine-phosphate pyrophosphorylase</fullName>
        <ecNumber evidence="4">2.5.1.3</ecNumber>
    </submittedName>
</protein>
<feature type="domain" description="Thiamine phosphate synthase/TenI" evidence="3">
    <location>
        <begin position="90"/>
        <end position="260"/>
    </location>
</feature>